<dbReference type="EMBL" id="SNYA01000004">
    <property type="protein sequence ID" value="TDP92342.1"/>
    <property type="molecule type" value="Genomic_DNA"/>
</dbReference>
<accession>A0A4R6RYU8</accession>
<dbReference type="OrthoDB" id="10004501at2"/>
<evidence type="ECO:0000313" key="2">
    <source>
        <dbReference type="Proteomes" id="UP000295601"/>
    </source>
</evidence>
<gene>
    <name evidence="1" type="ORF">EDF62_1548</name>
</gene>
<dbReference type="Proteomes" id="UP000295601">
    <property type="component" value="Unassembled WGS sequence"/>
</dbReference>
<sequence length="108" mass="12311">MNPTSWLLIDRYAATLAWCSVPQTEHPPSWRMLARAMATHICRVAEEPLSEAEVLDLLTQSAAKLTQWRGAVDASEREEWQEHRIQSAWAELQAHVSLHGRETGEHRA</sequence>
<evidence type="ECO:0000313" key="1">
    <source>
        <dbReference type="EMBL" id="TDP92342.1"/>
    </source>
</evidence>
<dbReference type="AlphaFoldDB" id="A0A4R6RYU8"/>
<protein>
    <submittedName>
        <fullName evidence="1">Uncharacterized protein</fullName>
    </submittedName>
</protein>
<comment type="caution">
    <text evidence="1">The sequence shown here is derived from an EMBL/GenBank/DDBJ whole genome shotgun (WGS) entry which is preliminary data.</text>
</comment>
<reference evidence="1 2" key="1">
    <citation type="submission" date="2019-03" db="EMBL/GenBank/DDBJ databases">
        <title>Genomic analyses of the natural microbiome of Caenorhabditis elegans.</title>
        <authorList>
            <person name="Samuel B."/>
        </authorList>
    </citation>
    <scope>NUCLEOTIDE SEQUENCE [LARGE SCALE GENOMIC DNA]</scope>
    <source>
        <strain evidence="1 2">JUb18</strain>
    </source>
</reference>
<name>A0A4R6RYU8_9MICO</name>
<organism evidence="1 2">
    <name type="scientific">Leucobacter luti</name>
    <dbReference type="NCBI Taxonomy" id="340320"/>
    <lineage>
        <taxon>Bacteria</taxon>
        <taxon>Bacillati</taxon>
        <taxon>Actinomycetota</taxon>
        <taxon>Actinomycetes</taxon>
        <taxon>Micrococcales</taxon>
        <taxon>Microbacteriaceae</taxon>
        <taxon>Leucobacter</taxon>
    </lineage>
</organism>
<keyword evidence="2" id="KW-1185">Reference proteome</keyword>
<proteinExistence type="predicted"/>